<dbReference type="EMBL" id="SRLB01000004">
    <property type="protein sequence ID" value="TGE01033.1"/>
    <property type="molecule type" value="Genomic_DNA"/>
</dbReference>
<evidence type="ECO:0000256" key="10">
    <source>
        <dbReference type="SAM" id="MobiDB-lite"/>
    </source>
</evidence>
<dbReference type="GO" id="GO:0005886">
    <property type="term" value="C:plasma membrane"/>
    <property type="evidence" value="ECO:0007669"/>
    <property type="project" value="UniProtKB-SubCell"/>
</dbReference>
<dbReference type="InterPro" id="IPR045584">
    <property type="entry name" value="Pilin-like"/>
</dbReference>
<keyword evidence="9 11" id="KW-0472">Membrane</keyword>
<evidence type="ECO:0000313" key="14">
    <source>
        <dbReference type="Proteomes" id="UP000297535"/>
    </source>
</evidence>
<dbReference type="Gene3D" id="3.30.700.10">
    <property type="entry name" value="Glycoprotein, Type 4 Pilin"/>
    <property type="match status" value="1"/>
</dbReference>
<comment type="caution">
    <text evidence="13">The sequence shown here is derived from an EMBL/GenBank/DDBJ whole genome shotgun (WGS) entry which is preliminary data.</text>
</comment>
<dbReference type="InterPro" id="IPR013545">
    <property type="entry name" value="T2SS_protein-GspG_C"/>
</dbReference>
<dbReference type="RefSeq" id="WP_135413637.1">
    <property type="nucleotide sequence ID" value="NZ_SRLB01000004.1"/>
</dbReference>
<dbReference type="Pfam" id="PF07963">
    <property type="entry name" value="N_methyl"/>
    <property type="match status" value="1"/>
</dbReference>
<dbReference type="NCBIfam" id="TIGR01710">
    <property type="entry name" value="typeII_sec_gspG"/>
    <property type="match status" value="1"/>
</dbReference>
<keyword evidence="5" id="KW-0488">Methylation</keyword>
<dbReference type="Pfam" id="PF08334">
    <property type="entry name" value="T2SSG"/>
    <property type="match status" value="1"/>
</dbReference>
<feature type="domain" description="Type II secretion system protein GspG C-terminal" evidence="12">
    <location>
        <begin position="51"/>
        <end position="152"/>
    </location>
</feature>
<keyword evidence="4" id="KW-1003">Cell membrane</keyword>
<protein>
    <recommendedName>
        <fullName evidence="3">Type II secretion system core protein G</fullName>
    </recommendedName>
</protein>
<dbReference type="Proteomes" id="UP000297535">
    <property type="component" value="Unassembled WGS sequence"/>
</dbReference>
<organism evidence="13 14">
    <name type="scientific">Methylobacterium nonmethylotrophicum</name>
    <dbReference type="NCBI Taxonomy" id="1141884"/>
    <lineage>
        <taxon>Bacteria</taxon>
        <taxon>Pseudomonadati</taxon>
        <taxon>Pseudomonadota</taxon>
        <taxon>Alphaproteobacteria</taxon>
        <taxon>Hyphomicrobiales</taxon>
        <taxon>Methylobacteriaceae</taxon>
        <taxon>Methylobacterium</taxon>
    </lineage>
</organism>
<feature type="transmembrane region" description="Helical" evidence="11">
    <location>
        <begin position="29"/>
        <end position="48"/>
    </location>
</feature>
<keyword evidence="6" id="KW-0997">Cell inner membrane</keyword>
<comment type="subcellular location">
    <subcellularLocation>
        <location evidence="1">Cell inner membrane</location>
        <topology evidence="1">Single-pass membrane protein</topology>
    </subcellularLocation>
</comment>
<evidence type="ECO:0000256" key="9">
    <source>
        <dbReference type="ARBA" id="ARBA00023136"/>
    </source>
</evidence>
<evidence type="ECO:0000256" key="11">
    <source>
        <dbReference type="SAM" id="Phobius"/>
    </source>
</evidence>
<evidence type="ECO:0000256" key="1">
    <source>
        <dbReference type="ARBA" id="ARBA00004377"/>
    </source>
</evidence>
<evidence type="ECO:0000256" key="3">
    <source>
        <dbReference type="ARBA" id="ARBA00020042"/>
    </source>
</evidence>
<evidence type="ECO:0000256" key="6">
    <source>
        <dbReference type="ARBA" id="ARBA00022519"/>
    </source>
</evidence>
<dbReference type="PANTHER" id="PTHR30093">
    <property type="entry name" value="GENERAL SECRETION PATHWAY PROTEIN G"/>
    <property type="match status" value="1"/>
</dbReference>
<gene>
    <name evidence="13" type="primary">gspG</name>
    <name evidence="13" type="ORF">EU555_05345</name>
</gene>
<proteinExistence type="inferred from homology"/>
<name>A0A4Z0NUS7_9HYPH</name>
<dbReference type="GO" id="GO:0015628">
    <property type="term" value="P:protein secretion by the type II secretion system"/>
    <property type="evidence" value="ECO:0007669"/>
    <property type="project" value="InterPro"/>
</dbReference>
<dbReference type="InterPro" id="IPR012902">
    <property type="entry name" value="N_methyl_site"/>
</dbReference>
<evidence type="ECO:0000256" key="4">
    <source>
        <dbReference type="ARBA" id="ARBA00022475"/>
    </source>
</evidence>
<dbReference type="AlphaFoldDB" id="A0A4Z0NUS7"/>
<sequence>MIAPFRSHASRFLRIVRARPRPRWTRRGFTLVEILVVLTIIGLIMGLIGPQVFNVLGDARGKTAKIQIQTLGSALDVFYMDTGRYPTPDEGLIALVQRPADVEAWNGPYVKGGRVPKDPWGRAYVYRVPGRNDEPYEISSLGPSGRATDEGPGAAAASQ</sequence>
<feature type="region of interest" description="Disordered" evidence="10">
    <location>
        <begin position="132"/>
        <end position="159"/>
    </location>
</feature>
<evidence type="ECO:0000256" key="7">
    <source>
        <dbReference type="ARBA" id="ARBA00022692"/>
    </source>
</evidence>
<accession>A0A4Z0NUS7</accession>
<keyword evidence="8 11" id="KW-1133">Transmembrane helix</keyword>
<dbReference type="SUPFAM" id="SSF54523">
    <property type="entry name" value="Pili subunits"/>
    <property type="match status" value="1"/>
</dbReference>
<comment type="similarity">
    <text evidence="2">Belongs to the GSP G family.</text>
</comment>
<dbReference type="OrthoDB" id="9795612at2"/>
<reference evidence="13 14" key="1">
    <citation type="submission" date="2019-04" db="EMBL/GenBank/DDBJ databases">
        <authorList>
            <person name="Feng G."/>
            <person name="Zhu H."/>
        </authorList>
    </citation>
    <scope>NUCLEOTIDE SEQUENCE [LARGE SCALE GENOMIC DNA]</scope>
    <source>
        <strain evidence="13 14">6HR-1</strain>
    </source>
</reference>
<dbReference type="NCBIfam" id="TIGR02532">
    <property type="entry name" value="IV_pilin_GFxxxE"/>
    <property type="match status" value="1"/>
</dbReference>
<evidence type="ECO:0000259" key="12">
    <source>
        <dbReference type="Pfam" id="PF08334"/>
    </source>
</evidence>
<dbReference type="GO" id="GO:0015627">
    <property type="term" value="C:type II protein secretion system complex"/>
    <property type="evidence" value="ECO:0007669"/>
    <property type="project" value="InterPro"/>
</dbReference>
<dbReference type="InterPro" id="IPR010054">
    <property type="entry name" value="Type2_sec_GspG"/>
</dbReference>
<dbReference type="PANTHER" id="PTHR30093:SF45">
    <property type="entry name" value="TYPE II SECRETION SYSTEM CORE PROTEIN G"/>
    <property type="match status" value="1"/>
</dbReference>
<evidence type="ECO:0000256" key="2">
    <source>
        <dbReference type="ARBA" id="ARBA00009984"/>
    </source>
</evidence>
<evidence type="ECO:0000256" key="5">
    <source>
        <dbReference type="ARBA" id="ARBA00022481"/>
    </source>
</evidence>
<dbReference type="InterPro" id="IPR000983">
    <property type="entry name" value="Bac_GSPG_pilin"/>
</dbReference>
<evidence type="ECO:0000256" key="8">
    <source>
        <dbReference type="ARBA" id="ARBA00022989"/>
    </source>
</evidence>
<keyword evidence="14" id="KW-1185">Reference proteome</keyword>
<keyword evidence="7 11" id="KW-0812">Transmembrane</keyword>
<evidence type="ECO:0000313" key="13">
    <source>
        <dbReference type="EMBL" id="TGE01033.1"/>
    </source>
</evidence>
<dbReference type="PRINTS" id="PR00813">
    <property type="entry name" value="BCTERIALGSPG"/>
</dbReference>